<name>A0A225DHB3_9BACT</name>
<proteinExistence type="predicted"/>
<evidence type="ECO:0000313" key="1">
    <source>
        <dbReference type="EMBL" id="OWK40880.1"/>
    </source>
</evidence>
<gene>
    <name evidence="1" type="ORF">FRUB_04772</name>
</gene>
<dbReference type="OrthoDB" id="70372at2"/>
<protein>
    <submittedName>
        <fullName evidence="1">Uncharacterized protein</fullName>
    </submittedName>
</protein>
<dbReference type="Proteomes" id="UP000214646">
    <property type="component" value="Unassembled WGS sequence"/>
</dbReference>
<dbReference type="RefSeq" id="WP_088255847.1">
    <property type="nucleotide sequence ID" value="NZ_NIDE01000007.1"/>
</dbReference>
<keyword evidence="2" id="KW-1185">Reference proteome</keyword>
<reference evidence="2" key="1">
    <citation type="submission" date="2017-06" db="EMBL/GenBank/DDBJ databases">
        <title>Genome analysis of Fimbriiglobus ruber SP5, the first member of the order Planctomycetales with confirmed chitinolytic capability.</title>
        <authorList>
            <person name="Ravin N.V."/>
            <person name="Rakitin A.L."/>
            <person name="Ivanova A.A."/>
            <person name="Beletsky A.V."/>
            <person name="Kulichevskaya I.S."/>
            <person name="Mardanov A.V."/>
            <person name="Dedysh S.N."/>
        </authorList>
    </citation>
    <scope>NUCLEOTIDE SEQUENCE [LARGE SCALE GENOMIC DNA]</scope>
    <source>
        <strain evidence="2">SP5</strain>
    </source>
</reference>
<dbReference type="EMBL" id="NIDE01000007">
    <property type="protein sequence ID" value="OWK40880.1"/>
    <property type="molecule type" value="Genomic_DNA"/>
</dbReference>
<evidence type="ECO:0000313" key="2">
    <source>
        <dbReference type="Proteomes" id="UP000214646"/>
    </source>
</evidence>
<comment type="caution">
    <text evidence="1">The sequence shown here is derived from an EMBL/GenBank/DDBJ whole genome shotgun (WGS) entry which is preliminary data.</text>
</comment>
<organism evidence="1 2">
    <name type="scientific">Fimbriiglobus ruber</name>
    <dbReference type="NCBI Taxonomy" id="1908690"/>
    <lineage>
        <taxon>Bacteria</taxon>
        <taxon>Pseudomonadati</taxon>
        <taxon>Planctomycetota</taxon>
        <taxon>Planctomycetia</taxon>
        <taxon>Gemmatales</taxon>
        <taxon>Gemmataceae</taxon>
        <taxon>Fimbriiglobus</taxon>
    </lineage>
</organism>
<dbReference type="AlphaFoldDB" id="A0A225DHB3"/>
<sequence length="97" mass="11124">MPDYRIVRNGVLLGALTRTGSDMPWWEGDFDPAPGFESIRPLFDRERELLEADADMDAWGRAWDELAVGMVMEPLNGRGPITEFLLHIDGRQASWRY</sequence>
<accession>A0A225DHB3</accession>